<protein>
    <submittedName>
        <fullName evidence="2">Uncharacterized protein</fullName>
    </submittedName>
</protein>
<proteinExistence type="predicted"/>
<evidence type="ECO:0000313" key="2">
    <source>
        <dbReference type="EMBL" id="OHB03524.1"/>
    </source>
</evidence>
<gene>
    <name evidence="2" type="ORF">A3B14_03025</name>
</gene>
<feature type="transmembrane region" description="Helical" evidence="1">
    <location>
        <begin position="46"/>
        <end position="71"/>
    </location>
</feature>
<feature type="transmembrane region" description="Helical" evidence="1">
    <location>
        <begin position="12"/>
        <end position="34"/>
    </location>
</feature>
<keyword evidence="1" id="KW-0472">Membrane</keyword>
<organism evidence="2 3">
    <name type="scientific">Candidatus Zambryskibacteria bacterium RIFCSPLOWO2_01_FULL_45_21</name>
    <dbReference type="NCBI Taxonomy" id="1802761"/>
    <lineage>
        <taxon>Bacteria</taxon>
        <taxon>Candidatus Zambryskiibacteriota</taxon>
    </lineage>
</organism>
<comment type="caution">
    <text evidence="2">The sequence shown here is derived from an EMBL/GenBank/DDBJ whole genome shotgun (WGS) entry which is preliminary data.</text>
</comment>
<evidence type="ECO:0000313" key="3">
    <source>
        <dbReference type="Proteomes" id="UP000176800"/>
    </source>
</evidence>
<dbReference type="AlphaFoldDB" id="A0A1G2U210"/>
<dbReference type="Proteomes" id="UP000176800">
    <property type="component" value="Unassembled WGS sequence"/>
</dbReference>
<evidence type="ECO:0000256" key="1">
    <source>
        <dbReference type="SAM" id="Phobius"/>
    </source>
</evidence>
<name>A0A1G2U210_9BACT</name>
<reference evidence="2 3" key="1">
    <citation type="journal article" date="2016" name="Nat. Commun.">
        <title>Thousands of microbial genomes shed light on interconnected biogeochemical processes in an aquifer system.</title>
        <authorList>
            <person name="Anantharaman K."/>
            <person name="Brown C.T."/>
            <person name="Hug L.A."/>
            <person name="Sharon I."/>
            <person name="Castelle C.J."/>
            <person name="Probst A.J."/>
            <person name="Thomas B.C."/>
            <person name="Singh A."/>
            <person name="Wilkins M.J."/>
            <person name="Karaoz U."/>
            <person name="Brodie E.L."/>
            <person name="Williams K.H."/>
            <person name="Hubbard S.S."/>
            <person name="Banfield J.F."/>
        </authorList>
    </citation>
    <scope>NUCLEOTIDE SEQUENCE [LARGE SCALE GENOMIC DNA]</scope>
</reference>
<accession>A0A1G2U210</accession>
<keyword evidence="1" id="KW-0812">Transmembrane</keyword>
<feature type="transmembrane region" description="Helical" evidence="1">
    <location>
        <begin position="78"/>
        <end position="96"/>
    </location>
</feature>
<keyword evidence="1" id="KW-1133">Transmembrane helix</keyword>
<sequence>MAILPTTRLGKWSCGLIAAFFILLVLVVIIVNVFNQEGGKTFFDNLFISIPMLSAVTAAIAVFIIGIISVWKYKERSVLVFLATAIGFLVLFFVLGESTSPD</sequence>
<dbReference type="EMBL" id="MHWE01000017">
    <property type="protein sequence ID" value="OHB03524.1"/>
    <property type="molecule type" value="Genomic_DNA"/>
</dbReference>